<dbReference type="EMBL" id="CAJFDH010000005">
    <property type="protein sequence ID" value="CAD5226414.1"/>
    <property type="molecule type" value="Genomic_DNA"/>
</dbReference>
<dbReference type="Gene3D" id="2.170.260.10">
    <property type="entry name" value="paz domain"/>
    <property type="match status" value="1"/>
</dbReference>
<dbReference type="InterPro" id="IPR012337">
    <property type="entry name" value="RNaseH-like_sf"/>
</dbReference>
<sequence>MSGGKTTLNPNKNLLTEKTKIENEAVELLRSLEISEGSTELMPKPEPGKAGKPIQVLTNIYAVKIPEKEIFRYDVTISGIAIRNRKEVEFSKKSEESIVIADRVTVCRAAWREIFRLNSDLFGTNIHRIYYDLQSTLYSLFELPIEKDSKELAIPVSDIEDETIARLFAGIGEIRILIKKAVSNRIQLNDLTTIHNPETGRKDRSIMNIIELMVNQVPMFNENQFLTLRGSSSYVVDAERFGLPECPLDDGGTKFLAAGVKRSACFIEGWEGCKPAVGMMLETRRSPFHSTLNLIDYIRRYGPFEGYYNSFISGHCTDNALRHISSVLRNMTFVVEHRRARKIEISTFVAKNAQTHMIEQRSLEEYLFERYGQRLRFPCAHLATVKVRGQHMFYPPEHLMVADNQLVLEKQMEAREKANMIRIAAVRPDVLQDESVKGARAIQLHDSPYTGAADVRFSKTVMKVNARQLPMPKMVYAKNAESQQTRGEAAWRQLPFIRGARIEAFSMYVVGTAPTPCVFQPDQKRLVQSLQTSAKSFGMDIGKLADTAYIYDNEVDEKIRLNKENGVNFVYFISPDSIKSAHDFMKNAEHKYAVATQDIRVNTVKKILQRAGATLENVIAKTNLKLGGVNFSVKSGTPEVQAQLEKTLFIGISNSQPGSKTAVDKAQTKNRKNEKPGVLGYCANICEDKDTFAGDFMYIDAYRNEIYKLLVKINERCVKYFTENRGHPPENVVFYYAGVAEGQFDNILKLCVPLMKEGIRRANNNVDIPLCVISVQKVNNLTLFPTQFPPARQDSRDHEFNVLPGTVVDTKIVHPLYAQFFLVPHTAIKGSAKVPRFSVLLNEPQFTMDTIEGFSNALCYEHQIVARATALPTPLMVAEDYANRGRHVFLAADYEEKQGYFAYPRLPDGNVDLEALTELLSYERCPELRNRRVNA</sequence>
<dbReference type="AlphaFoldDB" id="A0A811LFG5"/>
<protein>
    <recommendedName>
        <fullName evidence="1">Piwi domain-containing protein</fullName>
    </recommendedName>
</protein>
<dbReference type="Pfam" id="PF16486">
    <property type="entry name" value="ArgoN"/>
    <property type="match status" value="1"/>
</dbReference>
<organism evidence="2 3">
    <name type="scientific">Bursaphelenchus okinawaensis</name>
    <dbReference type="NCBI Taxonomy" id="465554"/>
    <lineage>
        <taxon>Eukaryota</taxon>
        <taxon>Metazoa</taxon>
        <taxon>Ecdysozoa</taxon>
        <taxon>Nematoda</taxon>
        <taxon>Chromadorea</taxon>
        <taxon>Rhabditida</taxon>
        <taxon>Tylenchina</taxon>
        <taxon>Tylenchomorpha</taxon>
        <taxon>Aphelenchoidea</taxon>
        <taxon>Aphelenchoididae</taxon>
        <taxon>Bursaphelenchus</taxon>
    </lineage>
</organism>
<dbReference type="InterPro" id="IPR036085">
    <property type="entry name" value="PAZ_dom_sf"/>
</dbReference>
<dbReference type="Gene3D" id="3.30.420.10">
    <property type="entry name" value="Ribonuclease H-like superfamily/Ribonuclease H"/>
    <property type="match status" value="1"/>
</dbReference>
<dbReference type="Pfam" id="PF02171">
    <property type="entry name" value="Piwi"/>
    <property type="match status" value="1"/>
</dbReference>
<dbReference type="InterPro" id="IPR036397">
    <property type="entry name" value="RNaseH_sf"/>
</dbReference>
<dbReference type="OrthoDB" id="5868801at2759"/>
<dbReference type="PROSITE" id="PS50822">
    <property type="entry name" value="PIWI"/>
    <property type="match status" value="1"/>
</dbReference>
<accession>A0A811LFG5</accession>
<dbReference type="EMBL" id="CAJFCW020000005">
    <property type="protein sequence ID" value="CAG9122143.1"/>
    <property type="molecule type" value="Genomic_DNA"/>
</dbReference>
<dbReference type="Gene3D" id="3.40.50.2300">
    <property type="match status" value="1"/>
</dbReference>
<reference evidence="2" key="1">
    <citation type="submission" date="2020-09" db="EMBL/GenBank/DDBJ databases">
        <authorList>
            <person name="Kikuchi T."/>
        </authorList>
    </citation>
    <scope>NUCLEOTIDE SEQUENCE</scope>
    <source>
        <strain evidence="2">SH1</strain>
    </source>
</reference>
<evidence type="ECO:0000259" key="1">
    <source>
        <dbReference type="PROSITE" id="PS50822"/>
    </source>
</evidence>
<name>A0A811LFG5_9BILA</name>
<dbReference type="InterPro" id="IPR003165">
    <property type="entry name" value="Piwi"/>
</dbReference>
<dbReference type="InterPro" id="IPR032474">
    <property type="entry name" value="Argonaute_N"/>
</dbReference>
<dbReference type="GO" id="GO:0003676">
    <property type="term" value="F:nucleic acid binding"/>
    <property type="evidence" value="ECO:0007669"/>
    <property type="project" value="InterPro"/>
</dbReference>
<gene>
    <name evidence="2" type="ORF">BOKJ2_LOCUS12066</name>
</gene>
<keyword evidence="3" id="KW-1185">Reference proteome</keyword>
<comment type="caution">
    <text evidence="2">The sequence shown here is derived from an EMBL/GenBank/DDBJ whole genome shotgun (WGS) entry which is preliminary data.</text>
</comment>
<dbReference type="Proteomes" id="UP000783686">
    <property type="component" value="Unassembled WGS sequence"/>
</dbReference>
<dbReference type="SUPFAM" id="SSF101690">
    <property type="entry name" value="PAZ domain"/>
    <property type="match status" value="1"/>
</dbReference>
<evidence type="ECO:0000313" key="3">
    <source>
        <dbReference type="Proteomes" id="UP000614601"/>
    </source>
</evidence>
<dbReference type="SMART" id="SM00950">
    <property type="entry name" value="Piwi"/>
    <property type="match status" value="1"/>
</dbReference>
<feature type="domain" description="Piwi" evidence="1">
    <location>
        <begin position="568"/>
        <end position="890"/>
    </location>
</feature>
<dbReference type="Proteomes" id="UP000614601">
    <property type="component" value="Unassembled WGS sequence"/>
</dbReference>
<proteinExistence type="predicted"/>
<evidence type="ECO:0000313" key="2">
    <source>
        <dbReference type="EMBL" id="CAD5226414.1"/>
    </source>
</evidence>
<dbReference type="SUPFAM" id="SSF53098">
    <property type="entry name" value="Ribonuclease H-like"/>
    <property type="match status" value="1"/>
</dbReference>
<dbReference type="PANTHER" id="PTHR22891">
    <property type="entry name" value="EUKARYOTIC TRANSLATION INITIATION FACTOR 2C"/>
    <property type="match status" value="1"/>
</dbReference>